<dbReference type="AlphaFoldDB" id="A0A7H4LS34"/>
<dbReference type="Proteomes" id="UP000255050">
    <property type="component" value="Unassembled WGS sequence"/>
</dbReference>
<reference evidence="2 3" key="1">
    <citation type="submission" date="2018-06" db="EMBL/GenBank/DDBJ databases">
        <authorList>
            <consortium name="Pathogen Informatics"/>
            <person name="Doyle S."/>
        </authorList>
    </citation>
    <scope>NUCLEOTIDE SEQUENCE [LARGE SCALE GENOMIC DNA]</scope>
    <source>
        <strain evidence="2 3">NCTC11694</strain>
    </source>
</reference>
<evidence type="ECO:0000259" key="1">
    <source>
        <dbReference type="Pfam" id="PF10145"/>
    </source>
</evidence>
<proteinExistence type="predicted"/>
<protein>
    <submittedName>
        <fullName evidence="2">Phage tail tape measure protein, TP901 family, core region</fullName>
    </submittedName>
</protein>
<comment type="caution">
    <text evidence="2">The sequence shown here is derived from an EMBL/GenBank/DDBJ whole genome shotgun (WGS) entry which is preliminary data.</text>
</comment>
<accession>A0A7H4LS34</accession>
<gene>
    <name evidence="2" type="ORF">NCTC11694_00097</name>
</gene>
<dbReference type="NCBIfam" id="TIGR01760">
    <property type="entry name" value="tape_meas_TP901"/>
    <property type="match status" value="1"/>
</dbReference>
<dbReference type="Pfam" id="PF10145">
    <property type="entry name" value="PhageMin_Tail"/>
    <property type="match status" value="1"/>
</dbReference>
<dbReference type="InterPro" id="IPR010090">
    <property type="entry name" value="Phage_tape_meas"/>
</dbReference>
<organism evidence="2 3">
    <name type="scientific">Klebsiella michiganensis</name>
    <dbReference type="NCBI Taxonomy" id="1134687"/>
    <lineage>
        <taxon>Bacteria</taxon>
        <taxon>Pseudomonadati</taxon>
        <taxon>Pseudomonadota</taxon>
        <taxon>Gammaproteobacteria</taxon>
        <taxon>Enterobacterales</taxon>
        <taxon>Enterobacteriaceae</taxon>
        <taxon>Klebsiella/Raoultella group</taxon>
        <taxon>Klebsiella</taxon>
    </lineage>
</organism>
<evidence type="ECO:0000313" key="2">
    <source>
        <dbReference type="EMBL" id="STR38960.1"/>
    </source>
</evidence>
<sequence>MKELEFILKLKNKLSAPLGKAGQAVDRFANNSVKALKRVGVGLAGLWATAKTLGGALKPAMGIRSALDELSTRGVGDQALDKISKQAARFSTEFGTAQEDFINSVTAIRSSLNGLSDAELPGAARAVNVLAVAMKTTGDQAAGYIADLAANFTEDVERMGRVRFAESFASKTAWLVRNTGQDMAKIQALLAGAKGVGSGYGVGADEQLAVLGELSAPLGSGAGAVYEAFLKNAREGGKQLGVTLTDAAGRLLSFPDILEKLQAKYGSSVTGNIKLQEKLNKSFGKGAAALIKAWGSADKLRKNIKELQGQQGLSGAADMAAKSAISASASVIPVPGLRRHLARRCCQCLSRCLTGLLRSGRVLPAGWKCSPTSPAGWDISAFS</sequence>
<name>A0A7H4LS34_9ENTR</name>
<feature type="domain" description="Phage tail tape measure protein" evidence="1">
    <location>
        <begin position="84"/>
        <end position="268"/>
    </location>
</feature>
<dbReference type="EMBL" id="UGJR01000002">
    <property type="protein sequence ID" value="STR38960.1"/>
    <property type="molecule type" value="Genomic_DNA"/>
</dbReference>
<evidence type="ECO:0000313" key="3">
    <source>
        <dbReference type="Proteomes" id="UP000255050"/>
    </source>
</evidence>